<feature type="signal peptide" evidence="2">
    <location>
        <begin position="1"/>
        <end position="25"/>
    </location>
</feature>
<sequence length="551" mass="58186">MRTLNRNPFTLRALRTAALSFALVAAGCEGDQGPKGDPGEQGPKGDSATVDPALSTPDKAFAGIGGKAAIQGLQNFALETAGQRYVFGEGFKPDDIVLGNTSDGNLVRYDVQGNRLSIRSQRTVNFLGFNAPQTFTEIINENLGYLEGSESIFGAPGGNLLPDRTAAIRRQQRLLNPHLILKDVAANPSSARDGGPAVLDGSLHQLLVVNDPVYPLSLYVNAQTGKLSKLVTLENDPLHRDVPVEVYYSGWEAAGSGGLLFPKQVAIAVDGHLLHAETRKSVTVNGALDSAVFAFPAAASPGYNADDASRGLANHQFLMSYASIGIPLEGLQTFIQPTKLTEGVWFLGGGSHNSMAIEQADGVVILEAPLYPERSTAIINWVKNEPSFENKRITHVLATHHHDDHSAGLRAFVAEGAKVVVHEVSAPHFRHIFRNPSTIRPDPLALKPTAPTPTLITVPAGGSVTLPDATHPVGAYSLETGHAADMLLFHVPSAKVAFSSDLFNPGQGGIGNGPKELYKSITQTHNLTVDTVAGGHGATAPIADLAALANP</sequence>
<keyword evidence="5" id="KW-1185">Reference proteome</keyword>
<dbReference type="PANTHER" id="PTHR42951">
    <property type="entry name" value="METALLO-BETA-LACTAMASE DOMAIN-CONTAINING"/>
    <property type="match status" value="1"/>
</dbReference>
<proteinExistence type="predicted"/>
<evidence type="ECO:0000256" key="2">
    <source>
        <dbReference type="SAM" id="SignalP"/>
    </source>
</evidence>
<evidence type="ECO:0000259" key="3">
    <source>
        <dbReference type="SMART" id="SM00849"/>
    </source>
</evidence>
<feature type="chain" id="PRO_5045963641" evidence="2">
    <location>
        <begin position="26"/>
        <end position="551"/>
    </location>
</feature>
<dbReference type="InterPro" id="IPR050855">
    <property type="entry name" value="NDM-1-like"/>
</dbReference>
<dbReference type="SMART" id="SM00849">
    <property type="entry name" value="Lactamase_B"/>
    <property type="match status" value="1"/>
</dbReference>
<dbReference type="SUPFAM" id="SSF56281">
    <property type="entry name" value="Metallo-hydrolase/oxidoreductase"/>
    <property type="match status" value="1"/>
</dbReference>
<dbReference type="InterPro" id="IPR001279">
    <property type="entry name" value="Metallo-B-lactamas"/>
</dbReference>
<dbReference type="Pfam" id="PF00753">
    <property type="entry name" value="Lactamase_B"/>
    <property type="match status" value="1"/>
</dbReference>
<organism evidence="4 5">
    <name type="scientific">Hyalangium rubrum</name>
    <dbReference type="NCBI Taxonomy" id="3103134"/>
    <lineage>
        <taxon>Bacteria</taxon>
        <taxon>Pseudomonadati</taxon>
        <taxon>Myxococcota</taxon>
        <taxon>Myxococcia</taxon>
        <taxon>Myxococcales</taxon>
        <taxon>Cystobacterineae</taxon>
        <taxon>Archangiaceae</taxon>
        <taxon>Hyalangium</taxon>
    </lineage>
</organism>
<comment type="caution">
    <text evidence="4">The sequence shown here is derived from an EMBL/GenBank/DDBJ whole genome shotgun (WGS) entry which is preliminary data.</text>
</comment>
<dbReference type="Gene3D" id="3.60.15.10">
    <property type="entry name" value="Ribonuclease Z/Hydroxyacylglutathione hydrolase-like"/>
    <property type="match status" value="1"/>
</dbReference>
<protein>
    <submittedName>
        <fullName evidence="4">MBL fold metallo-hydrolase</fullName>
    </submittedName>
</protein>
<keyword evidence="2" id="KW-0732">Signal</keyword>
<evidence type="ECO:0000256" key="1">
    <source>
        <dbReference type="SAM" id="MobiDB-lite"/>
    </source>
</evidence>
<dbReference type="EMBL" id="JAXIVS010000002">
    <property type="protein sequence ID" value="MDY7226348.1"/>
    <property type="molecule type" value="Genomic_DNA"/>
</dbReference>
<evidence type="ECO:0000313" key="4">
    <source>
        <dbReference type="EMBL" id="MDY7226348.1"/>
    </source>
</evidence>
<reference evidence="4 5" key="1">
    <citation type="submission" date="2023-12" db="EMBL/GenBank/DDBJ databases">
        <title>the genome sequence of Hyalangium sp. s54d21.</title>
        <authorList>
            <person name="Zhang X."/>
        </authorList>
    </citation>
    <scope>NUCLEOTIDE SEQUENCE [LARGE SCALE GENOMIC DNA]</scope>
    <source>
        <strain evidence="5">s54d21</strain>
    </source>
</reference>
<feature type="domain" description="Metallo-beta-lactamase" evidence="3">
    <location>
        <begin position="351"/>
        <end position="536"/>
    </location>
</feature>
<dbReference type="RefSeq" id="WP_321545068.1">
    <property type="nucleotide sequence ID" value="NZ_JAXIVS010000002.1"/>
</dbReference>
<gene>
    <name evidence="4" type="ORF">SYV04_08130</name>
</gene>
<dbReference type="PROSITE" id="PS51257">
    <property type="entry name" value="PROKAR_LIPOPROTEIN"/>
    <property type="match status" value="1"/>
</dbReference>
<name>A0ABU5H0R1_9BACT</name>
<dbReference type="PANTHER" id="PTHR42951:SF20">
    <property type="entry name" value="BETA LACTAMASE"/>
    <property type="match status" value="1"/>
</dbReference>
<evidence type="ECO:0000313" key="5">
    <source>
        <dbReference type="Proteomes" id="UP001291309"/>
    </source>
</evidence>
<dbReference type="Proteomes" id="UP001291309">
    <property type="component" value="Unassembled WGS sequence"/>
</dbReference>
<dbReference type="InterPro" id="IPR036866">
    <property type="entry name" value="RibonucZ/Hydroxyglut_hydro"/>
</dbReference>
<feature type="region of interest" description="Disordered" evidence="1">
    <location>
        <begin position="30"/>
        <end position="51"/>
    </location>
</feature>
<accession>A0ABU5H0R1</accession>